<evidence type="ECO:0000313" key="1">
    <source>
        <dbReference type="EMBL" id="CAI3974046.1"/>
    </source>
</evidence>
<dbReference type="EMBL" id="CAMXCT020000113">
    <property type="protein sequence ID" value="CAL1127421.1"/>
    <property type="molecule type" value="Genomic_DNA"/>
</dbReference>
<dbReference type="EMBL" id="CAMXCT030000113">
    <property type="protein sequence ID" value="CAL4761358.1"/>
    <property type="molecule type" value="Genomic_DNA"/>
</dbReference>
<comment type="caution">
    <text evidence="1">The sequence shown here is derived from an EMBL/GenBank/DDBJ whole genome shotgun (WGS) entry which is preliminary data.</text>
</comment>
<proteinExistence type="predicted"/>
<dbReference type="EMBL" id="CAMXCT010000113">
    <property type="protein sequence ID" value="CAI3974046.1"/>
    <property type="molecule type" value="Genomic_DNA"/>
</dbReference>
<dbReference type="AlphaFoldDB" id="A0A9P1FFF2"/>
<reference evidence="1" key="1">
    <citation type="submission" date="2022-10" db="EMBL/GenBank/DDBJ databases">
        <authorList>
            <person name="Chen Y."/>
            <person name="Dougan E. K."/>
            <person name="Chan C."/>
            <person name="Rhodes N."/>
            <person name="Thang M."/>
        </authorList>
    </citation>
    <scope>NUCLEOTIDE SEQUENCE</scope>
</reference>
<evidence type="ECO:0000313" key="2">
    <source>
        <dbReference type="EMBL" id="CAL4761358.1"/>
    </source>
</evidence>
<name>A0A9P1FFF2_9DINO</name>
<sequence>MSDNLSTRRVDAIMEIVSDDTVDVSECQFFNLIAGESFDWKDDEEMDLAGVNGRATVWNHINLYAPKVFVLSPPCTLYSALVNMWGRKAMGEAKYQKLREEADRLLSFACEIGLHQLRCRRHFVFEHPDGASSWKTGPLLHLSQQPGVIVTRFDQCRFGLRSPGSQQPIRKRTRLVHNVPQLGQAFDGAFCQCTVPHRRIEGSENGVQLSSLCETYPPLMVETMLAAIRAEVSVEFIN</sequence>
<reference evidence="2 3" key="2">
    <citation type="submission" date="2024-05" db="EMBL/GenBank/DDBJ databases">
        <authorList>
            <person name="Chen Y."/>
            <person name="Shah S."/>
            <person name="Dougan E. K."/>
            <person name="Thang M."/>
            <person name="Chan C."/>
        </authorList>
    </citation>
    <scope>NUCLEOTIDE SEQUENCE [LARGE SCALE GENOMIC DNA]</scope>
</reference>
<organism evidence="1">
    <name type="scientific">Cladocopium goreaui</name>
    <dbReference type="NCBI Taxonomy" id="2562237"/>
    <lineage>
        <taxon>Eukaryota</taxon>
        <taxon>Sar</taxon>
        <taxon>Alveolata</taxon>
        <taxon>Dinophyceae</taxon>
        <taxon>Suessiales</taxon>
        <taxon>Symbiodiniaceae</taxon>
        <taxon>Cladocopium</taxon>
    </lineage>
</organism>
<keyword evidence="3" id="KW-1185">Reference proteome</keyword>
<dbReference type="Proteomes" id="UP001152797">
    <property type="component" value="Unassembled WGS sequence"/>
</dbReference>
<protein>
    <submittedName>
        <fullName evidence="1">Uncharacterized protein</fullName>
    </submittedName>
</protein>
<accession>A0A9P1FFF2</accession>
<gene>
    <name evidence="1" type="ORF">C1SCF055_LOCUS2480</name>
</gene>
<evidence type="ECO:0000313" key="3">
    <source>
        <dbReference type="Proteomes" id="UP001152797"/>
    </source>
</evidence>